<dbReference type="InterPro" id="IPR019786">
    <property type="entry name" value="Zinc_finger_PHD-type_CS"/>
</dbReference>
<evidence type="ECO:0000256" key="3">
    <source>
        <dbReference type="ARBA" id="ARBA00022833"/>
    </source>
</evidence>
<dbReference type="Gene3D" id="2.30.30.1150">
    <property type="match status" value="1"/>
</dbReference>
<keyword evidence="3" id="KW-0862">Zinc</keyword>
<dbReference type="InterPro" id="IPR001965">
    <property type="entry name" value="Znf_PHD"/>
</dbReference>
<keyword evidence="2 4" id="KW-0863">Zinc-finger</keyword>
<keyword evidence="8" id="KW-1185">Reference proteome</keyword>
<accession>A0AAE1WCX0</accession>
<dbReference type="PROSITE" id="PS50016">
    <property type="entry name" value="ZF_PHD_2"/>
    <property type="match status" value="2"/>
</dbReference>
<comment type="caution">
    <text evidence="7">The sequence shown here is derived from an EMBL/GenBank/DDBJ whole genome shotgun (WGS) entry which is preliminary data.</text>
</comment>
<organism evidence="7 8">
    <name type="scientific">Sesamum angolense</name>
    <dbReference type="NCBI Taxonomy" id="2727404"/>
    <lineage>
        <taxon>Eukaryota</taxon>
        <taxon>Viridiplantae</taxon>
        <taxon>Streptophyta</taxon>
        <taxon>Embryophyta</taxon>
        <taxon>Tracheophyta</taxon>
        <taxon>Spermatophyta</taxon>
        <taxon>Magnoliopsida</taxon>
        <taxon>eudicotyledons</taxon>
        <taxon>Gunneridae</taxon>
        <taxon>Pentapetalae</taxon>
        <taxon>asterids</taxon>
        <taxon>lamiids</taxon>
        <taxon>Lamiales</taxon>
        <taxon>Pedaliaceae</taxon>
        <taxon>Sesamum</taxon>
    </lineage>
</organism>
<keyword evidence="1" id="KW-0479">Metal-binding</keyword>
<evidence type="ECO:0000256" key="4">
    <source>
        <dbReference type="PROSITE-ProRule" id="PRU00146"/>
    </source>
</evidence>
<dbReference type="InterPro" id="IPR011011">
    <property type="entry name" value="Znf_FYVE_PHD"/>
</dbReference>
<feature type="domain" description="PHD-type" evidence="6">
    <location>
        <begin position="509"/>
        <end position="559"/>
    </location>
</feature>
<feature type="domain" description="PHD-type" evidence="6">
    <location>
        <begin position="354"/>
        <end position="404"/>
    </location>
</feature>
<dbReference type="SMART" id="SM00249">
    <property type="entry name" value="PHD"/>
    <property type="match status" value="3"/>
</dbReference>
<dbReference type="AlphaFoldDB" id="A0AAE1WCX0"/>
<evidence type="ECO:0000256" key="1">
    <source>
        <dbReference type="ARBA" id="ARBA00022723"/>
    </source>
</evidence>
<feature type="compositionally biased region" description="Acidic residues" evidence="5">
    <location>
        <begin position="429"/>
        <end position="447"/>
    </location>
</feature>
<dbReference type="EMBL" id="JACGWL010000012">
    <property type="protein sequence ID" value="KAK4391030.1"/>
    <property type="molecule type" value="Genomic_DNA"/>
</dbReference>
<dbReference type="InterPro" id="IPR019787">
    <property type="entry name" value="Znf_PHD-finger"/>
</dbReference>
<reference evidence="7" key="2">
    <citation type="journal article" date="2024" name="Plant">
        <title>Genomic evolution and insights into agronomic trait innovations of Sesamum species.</title>
        <authorList>
            <person name="Miao H."/>
            <person name="Wang L."/>
            <person name="Qu L."/>
            <person name="Liu H."/>
            <person name="Sun Y."/>
            <person name="Le M."/>
            <person name="Wang Q."/>
            <person name="Wei S."/>
            <person name="Zheng Y."/>
            <person name="Lin W."/>
            <person name="Duan Y."/>
            <person name="Cao H."/>
            <person name="Xiong S."/>
            <person name="Wang X."/>
            <person name="Wei L."/>
            <person name="Li C."/>
            <person name="Ma Q."/>
            <person name="Ju M."/>
            <person name="Zhao R."/>
            <person name="Li G."/>
            <person name="Mu C."/>
            <person name="Tian Q."/>
            <person name="Mei H."/>
            <person name="Zhang T."/>
            <person name="Gao T."/>
            <person name="Zhang H."/>
        </authorList>
    </citation>
    <scope>NUCLEOTIDE SEQUENCE</scope>
    <source>
        <strain evidence="7">K16</strain>
    </source>
</reference>
<dbReference type="PANTHER" id="PTHR47162">
    <property type="entry name" value="OS02G0192300 PROTEIN"/>
    <property type="match status" value="1"/>
</dbReference>
<dbReference type="GO" id="GO:0008270">
    <property type="term" value="F:zinc ion binding"/>
    <property type="evidence" value="ECO:0007669"/>
    <property type="project" value="UniProtKB-KW"/>
</dbReference>
<protein>
    <submittedName>
        <fullName evidence="7">PHD finger protein EHD3</fullName>
    </submittedName>
</protein>
<sequence length="622" mass="69145">MVDEQKESSVLVGGSYTESGVVEPKVDGVKVNGRATSVETGSPELGGSLLTYQRRRNAKVVENGILRDGAGIQHFEKSFKNSLNQASQKRSHALAVASSECSLQHQRNIVLEQLCQSLEGQGGLKRCIQDALAFDLGSCSRTTAKESVYSCEAGSKCTLETGSVRDGLQNAAKDSVGMAYSGSVNESDSDTFTEICRSTFFDVIMSERFAQLCSLLLENGMHADKLFDMRHINSRMKEKAYENSPLLFHSDIQQIWTKLQKVGADMIAIAKRLSDKTMMSFREQVGSSAHSISEVGRHEVNASSLSPVSLSSFVSSRFFSLGELMWRKRLETFLTQESDMHKAELTEACAIGEVHTCRRCGEKTDGRNGLVCDSCEEMYHISCIEPAVKEIPVRSWYCAKCTGKGTECPHENCIACERLNASRSRLDGNGEDELASEEAPEELEESSNELVANGGDKRFTHCKVCRTEVRNDEDYRICGHSFCPHKFYHVKCLTSKQLISHGPCWYCPSCLCRACLIDRDDDKIVLCDGCDHAYHIYCMQPPRTAIPRGKWFCTKCDAGIQRVRKAKLLYENIQNKSRKRSLDGKLKTEEALNKSGGVDMLLNAAKTLNYEENLAAMRLKAT</sequence>
<dbReference type="Pfam" id="PF00628">
    <property type="entry name" value="PHD"/>
    <property type="match status" value="2"/>
</dbReference>
<dbReference type="InterPro" id="IPR013083">
    <property type="entry name" value="Znf_RING/FYVE/PHD"/>
</dbReference>
<evidence type="ECO:0000313" key="7">
    <source>
        <dbReference type="EMBL" id="KAK4391030.1"/>
    </source>
</evidence>
<dbReference type="Proteomes" id="UP001289374">
    <property type="component" value="Unassembled WGS sequence"/>
</dbReference>
<evidence type="ECO:0000256" key="2">
    <source>
        <dbReference type="ARBA" id="ARBA00022771"/>
    </source>
</evidence>
<feature type="region of interest" description="Disordered" evidence="5">
    <location>
        <begin position="427"/>
        <end position="447"/>
    </location>
</feature>
<dbReference type="Gene3D" id="3.30.40.10">
    <property type="entry name" value="Zinc/RING finger domain, C3HC4 (zinc finger)"/>
    <property type="match status" value="1"/>
</dbReference>
<reference evidence="7" key="1">
    <citation type="submission" date="2020-06" db="EMBL/GenBank/DDBJ databases">
        <authorList>
            <person name="Li T."/>
            <person name="Hu X."/>
            <person name="Zhang T."/>
            <person name="Song X."/>
            <person name="Zhang H."/>
            <person name="Dai N."/>
            <person name="Sheng W."/>
            <person name="Hou X."/>
            <person name="Wei L."/>
        </authorList>
    </citation>
    <scope>NUCLEOTIDE SEQUENCE</scope>
    <source>
        <strain evidence="7">K16</strain>
        <tissue evidence="7">Leaf</tissue>
    </source>
</reference>
<evidence type="ECO:0000259" key="6">
    <source>
        <dbReference type="PROSITE" id="PS50016"/>
    </source>
</evidence>
<gene>
    <name evidence="7" type="ORF">Sango_2166300</name>
</gene>
<name>A0AAE1WCX0_9LAMI</name>
<proteinExistence type="predicted"/>
<evidence type="ECO:0000256" key="5">
    <source>
        <dbReference type="SAM" id="MobiDB-lite"/>
    </source>
</evidence>
<evidence type="ECO:0000313" key="8">
    <source>
        <dbReference type="Proteomes" id="UP001289374"/>
    </source>
</evidence>
<dbReference type="PROSITE" id="PS01359">
    <property type="entry name" value="ZF_PHD_1"/>
    <property type="match status" value="1"/>
</dbReference>
<dbReference type="PANTHER" id="PTHR47162:SF9">
    <property type="entry name" value="PHD FINGER PROTEIN EHD3-LIKE"/>
    <property type="match status" value="1"/>
</dbReference>
<dbReference type="SUPFAM" id="SSF57903">
    <property type="entry name" value="FYVE/PHD zinc finger"/>
    <property type="match status" value="3"/>
</dbReference>